<reference evidence="5" key="1">
    <citation type="journal article" date="2019" name="Int. J. Syst. Evol. Microbiol.">
        <title>The Global Catalogue of Microorganisms (GCM) 10K type strain sequencing project: providing services to taxonomists for standard genome sequencing and annotation.</title>
        <authorList>
            <consortium name="The Broad Institute Genomics Platform"/>
            <consortium name="The Broad Institute Genome Sequencing Center for Infectious Disease"/>
            <person name="Wu L."/>
            <person name="Ma J."/>
        </authorList>
    </citation>
    <scope>NUCLEOTIDE SEQUENCE [LARGE SCALE GENOMIC DNA]</scope>
    <source>
        <strain evidence="5">TISTR 1514</strain>
    </source>
</reference>
<feature type="compositionally biased region" description="Polar residues" evidence="1">
    <location>
        <begin position="400"/>
        <end position="410"/>
    </location>
</feature>
<feature type="signal peptide" evidence="3">
    <location>
        <begin position="1"/>
        <end position="34"/>
    </location>
</feature>
<gene>
    <name evidence="4" type="ORF">ACFSW7_06525</name>
</gene>
<evidence type="ECO:0000256" key="2">
    <source>
        <dbReference type="SAM" id="Phobius"/>
    </source>
</evidence>
<evidence type="ECO:0000256" key="1">
    <source>
        <dbReference type="SAM" id="MobiDB-lite"/>
    </source>
</evidence>
<keyword evidence="3" id="KW-0732">Signal</keyword>
<keyword evidence="2" id="KW-0812">Transmembrane</keyword>
<feature type="transmembrane region" description="Helical" evidence="2">
    <location>
        <begin position="256"/>
        <end position="283"/>
    </location>
</feature>
<evidence type="ECO:0000313" key="5">
    <source>
        <dbReference type="Proteomes" id="UP001597492"/>
    </source>
</evidence>
<feature type="region of interest" description="Disordered" evidence="1">
    <location>
        <begin position="352"/>
        <end position="416"/>
    </location>
</feature>
<organism evidence="4 5">
    <name type="scientific">Gulosibacter faecalis</name>
    <dbReference type="NCBI Taxonomy" id="272240"/>
    <lineage>
        <taxon>Bacteria</taxon>
        <taxon>Bacillati</taxon>
        <taxon>Actinomycetota</taxon>
        <taxon>Actinomycetes</taxon>
        <taxon>Micrococcales</taxon>
        <taxon>Microbacteriaceae</taxon>
        <taxon>Gulosibacter</taxon>
    </lineage>
</organism>
<evidence type="ECO:0000313" key="4">
    <source>
        <dbReference type="EMBL" id="MFD2758028.1"/>
    </source>
</evidence>
<protein>
    <submittedName>
        <fullName evidence="4">Uncharacterized protein</fullName>
    </submittedName>
</protein>
<keyword evidence="5" id="KW-1185">Reference proteome</keyword>
<feature type="chain" id="PRO_5045183342" evidence="3">
    <location>
        <begin position="35"/>
        <end position="416"/>
    </location>
</feature>
<proteinExistence type="predicted"/>
<comment type="caution">
    <text evidence="4">The sequence shown here is derived from an EMBL/GenBank/DDBJ whole genome shotgun (WGS) entry which is preliminary data.</text>
</comment>
<keyword evidence="2" id="KW-0472">Membrane</keyword>
<sequence>MIRTIRTRAARLARVLAAAALALGIGVVAVPSFAQPAQAAGQVSISGEPDPNGQSTLQLQGSGFQSVQGGFGGIYVLFGWVDHPSGMSWSPSNGGTTGENYRYVYDDESNPAGFQLFVTFPGSSTAAAANGGEVAADGTWSAEIKVPGAVFNTFDRQLNQTQVDCTEVTCGIITIGAHGVKNANNESFTPVNWAGTAGGGTGATGTDDSASADTEAPAAESADTGAEAPASDTSQQQVAAPAEGAASTADTVVPGWWPVLLPALILVGISLLVLAGGVGGYLAMKSLLLGVNPDALEKVRGQRERAAIKERDRQQRKTRRLERKMELRGARDAERGAALVARMEMKHGVRHADAPQPAAPSSAEGAGQTVDQWLSFFQKPAGDASQADADASRGRHGAEDTSTLVMSTQGRDGEAK</sequence>
<dbReference type="Proteomes" id="UP001597492">
    <property type="component" value="Unassembled WGS sequence"/>
</dbReference>
<evidence type="ECO:0000256" key="3">
    <source>
        <dbReference type="SAM" id="SignalP"/>
    </source>
</evidence>
<accession>A0ABW5UX99</accession>
<dbReference type="EMBL" id="JBHUNE010000006">
    <property type="protein sequence ID" value="MFD2758028.1"/>
    <property type="molecule type" value="Genomic_DNA"/>
</dbReference>
<feature type="region of interest" description="Disordered" evidence="1">
    <location>
        <begin position="194"/>
        <end position="243"/>
    </location>
</feature>
<feature type="compositionally biased region" description="Low complexity" evidence="1">
    <location>
        <begin position="354"/>
        <end position="368"/>
    </location>
</feature>
<feature type="compositionally biased region" description="Basic and acidic residues" evidence="1">
    <location>
        <begin position="390"/>
        <end position="399"/>
    </location>
</feature>
<keyword evidence="2" id="KW-1133">Transmembrane helix</keyword>
<dbReference type="RefSeq" id="WP_019618482.1">
    <property type="nucleotide sequence ID" value="NZ_JBHUNE010000006.1"/>
</dbReference>
<feature type="compositionally biased region" description="Low complexity" evidence="1">
    <location>
        <begin position="204"/>
        <end position="224"/>
    </location>
</feature>
<name>A0ABW5UX99_9MICO</name>